<dbReference type="InterPro" id="IPR027417">
    <property type="entry name" value="P-loop_NTPase"/>
</dbReference>
<dbReference type="RefSeq" id="WP_201663322.1">
    <property type="nucleotide sequence ID" value="NZ_JAEQNC010000015.1"/>
</dbReference>
<accession>A0A936YS78</accession>
<keyword evidence="2" id="KW-1185">Reference proteome</keyword>
<protein>
    <recommendedName>
        <fullName evidence="3">Sulfotransferase family protein</fullName>
    </recommendedName>
</protein>
<evidence type="ECO:0000313" key="2">
    <source>
        <dbReference type="Proteomes" id="UP000633219"/>
    </source>
</evidence>
<dbReference type="Proteomes" id="UP000633219">
    <property type="component" value="Unassembled WGS sequence"/>
</dbReference>
<sequence>MIEYEKFIYLDMYKTGSTYVVSLLNKLMAGKPVRSFRHAPLTKGRPFFWKQGKFAFATVRNPWDWYVSMWAYSIQQPNVLFFRDVRKVLGDEGAKKLFDPENPKESFAVWLKSLNDPDFLKAVMTDHPYSRSPLNKFLGFYSYRFIRVTTPHPALFLRRWYMWNMDRAIAHQKRWAIYDKVFKSETLTEDFSNFVLENKERCGFKENAKGILKRNAPTPKNTSNRTLTSYRDYYTPELRDLVARRDRLLIDLFGYEF</sequence>
<gene>
    <name evidence="1" type="ORF">JJB09_22450</name>
</gene>
<evidence type="ECO:0008006" key="3">
    <source>
        <dbReference type="Google" id="ProtNLM"/>
    </source>
</evidence>
<evidence type="ECO:0000313" key="1">
    <source>
        <dbReference type="EMBL" id="MBL0374778.1"/>
    </source>
</evidence>
<dbReference type="SUPFAM" id="SSF52540">
    <property type="entry name" value="P-loop containing nucleoside triphosphate hydrolases"/>
    <property type="match status" value="1"/>
</dbReference>
<proteinExistence type="predicted"/>
<dbReference type="EMBL" id="JAEQNC010000015">
    <property type="protein sequence ID" value="MBL0374778.1"/>
    <property type="molecule type" value="Genomic_DNA"/>
</dbReference>
<organism evidence="1 2">
    <name type="scientific">Rhizobium setariae</name>
    <dbReference type="NCBI Taxonomy" id="2801340"/>
    <lineage>
        <taxon>Bacteria</taxon>
        <taxon>Pseudomonadati</taxon>
        <taxon>Pseudomonadota</taxon>
        <taxon>Alphaproteobacteria</taxon>
        <taxon>Hyphomicrobiales</taxon>
        <taxon>Rhizobiaceae</taxon>
        <taxon>Rhizobium/Agrobacterium group</taxon>
        <taxon>Rhizobium</taxon>
    </lineage>
</organism>
<name>A0A936YS78_9HYPH</name>
<comment type="caution">
    <text evidence="1">The sequence shown here is derived from an EMBL/GenBank/DDBJ whole genome shotgun (WGS) entry which is preliminary data.</text>
</comment>
<reference evidence="1" key="1">
    <citation type="submission" date="2021-01" db="EMBL/GenBank/DDBJ databases">
        <title>Rhizobium sp. strain KVB221 16S ribosomal RNA gene Genome sequencing and assembly.</title>
        <authorList>
            <person name="Kang M."/>
        </authorList>
    </citation>
    <scope>NUCLEOTIDE SEQUENCE</scope>
    <source>
        <strain evidence="1">KVB221</strain>
    </source>
</reference>
<dbReference type="AlphaFoldDB" id="A0A936YS78"/>